<evidence type="ECO:0000313" key="5">
    <source>
        <dbReference type="RefSeq" id="XP_011301216.1"/>
    </source>
</evidence>
<dbReference type="InterPro" id="IPR031311">
    <property type="entry name" value="CHIT_BIND_RR_consensus"/>
</dbReference>
<dbReference type="PANTHER" id="PTHR12236">
    <property type="entry name" value="STRUCTURAL CONTITUENT OF CUTICLE"/>
    <property type="match status" value="1"/>
</dbReference>
<evidence type="ECO:0000313" key="4">
    <source>
        <dbReference type="Proteomes" id="UP000694866"/>
    </source>
</evidence>
<gene>
    <name evidence="5" type="primary">LOC105265441</name>
</gene>
<dbReference type="PROSITE" id="PS00233">
    <property type="entry name" value="CHIT_BIND_RR_1"/>
    <property type="match status" value="1"/>
</dbReference>
<keyword evidence="4" id="KW-1185">Reference proteome</keyword>
<evidence type="ECO:0000256" key="3">
    <source>
        <dbReference type="SAM" id="SignalP"/>
    </source>
</evidence>
<dbReference type="GeneID" id="105265441"/>
<feature type="signal peptide" evidence="3">
    <location>
        <begin position="1"/>
        <end position="19"/>
    </location>
</feature>
<proteinExistence type="predicted"/>
<reference evidence="5" key="1">
    <citation type="submission" date="2025-08" db="UniProtKB">
        <authorList>
            <consortium name="RefSeq"/>
        </authorList>
    </citation>
    <scope>IDENTIFICATION</scope>
    <source>
        <strain evidence="5">USDA-PBARC FA_bdor</strain>
        <tissue evidence="5">Whole organism</tissue>
    </source>
</reference>
<keyword evidence="1 2" id="KW-0193">Cuticle</keyword>
<dbReference type="PANTHER" id="PTHR12236:SF95">
    <property type="entry name" value="CUTICULAR PROTEIN 76BD, ISOFORM C-RELATED"/>
    <property type="match status" value="1"/>
</dbReference>
<evidence type="ECO:0000256" key="1">
    <source>
        <dbReference type="ARBA" id="ARBA00022460"/>
    </source>
</evidence>
<dbReference type="Proteomes" id="UP000694866">
    <property type="component" value="Unplaced"/>
</dbReference>
<organism evidence="4 5">
    <name type="scientific">Fopius arisanus</name>
    <dbReference type="NCBI Taxonomy" id="64838"/>
    <lineage>
        <taxon>Eukaryota</taxon>
        <taxon>Metazoa</taxon>
        <taxon>Ecdysozoa</taxon>
        <taxon>Arthropoda</taxon>
        <taxon>Hexapoda</taxon>
        <taxon>Insecta</taxon>
        <taxon>Pterygota</taxon>
        <taxon>Neoptera</taxon>
        <taxon>Endopterygota</taxon>
        <taxon>Hymenoptera</taxon>
        <taxon>Apocrita</taxon>
        <taxon>Ichneumonoidea</taxon>
        <taxon>Braconidae</taxon>
        <taxon>Opiinae</taxon>
        <taxon>Fopius</taxon>
    </lineage>
</organism>
<name>A0A9R1TZ01_9HYME</name>
<dbReference type="PROSITE" id="PS51155">
    <property type="entry name" value="CHIT_BIND_RR_2"/>
    <property type="match status" value="1"/>
</dbReference>
<dbReference type="GO" id="GO:0042302">
    <property type="term" value="F:structural constituent of cuticle"/>
    <property type="evidence" value="ECO:0007669"/>
    <property type="project" value="UniProtKB-UniRule"/>
</dbReference>
<dbReference type="Pfam" id="PF00379">
    <property type="entry name" value="Chitin_bind_4"/>
    <property type="match status" value="1"/>
</dbReference>
<dbReference type="InterPro" id="IPR051217">
    <property type="entry name" value="Insect_Cuticle_Struc_Prot"/>
</dbReference>
<dbReference type="RefSeq" id="XP_011301216.1">
    <property type="nucleotide sequence ID" value="XM_011302914.1"/>
</dbReference>
<evidence type="ECO:0000256" key="2">
    <source>
        <dbReference type="PROSITE-ProRule" id="PRU00497"/>
    </source>
</evidence>
<protein>
    <submittedName>
        <fullName evidence="5">Cuticle protein 19-like</fullName>
    </submittedName>
</protein>
<sequence>MRRIIMVALGIVCVVDAKADSYAHSFQHFNGPVTGDDTEVTWTDRHGYQHQDYTADPHYEFAYGVEDPSTGDLHGRKEHHDGKAVTGEYTVKEPDGNIRRVRYRADEDGFHAQVLNSKDRSDEDE</sequence>
<keyword evidence="3" id="KW-0732">Signal</keyword>
<dbReference type="InterPro" id="IPR000618">
    <property type="entry name" value="Insect_cuticle"/>
</dbReference>
<dbReference type="KEGG" id="fas:105265441"/>
<dbReference type="AlphaFoldDB" id="A0A9R1TZ01"/>
<accession>A0A9R1TZ01</accession>
<dbReference type="GO" id="GO:0031012">
    <property type="term" value="C:extracellular matrix"/>
    <property type="evidence" value="ECO:0007669"/>
    <property type="project" value="TreeGrafter"/>
</dbReference>
<dbReference type="GO" id="GO:0005615">
    <property type="term" value="C:extracellular space"/>
    <property type="evidence" value="ECO:0007669"/>
    <property type="project" value="TreeGrafter"/>
</dbReference>
<feature type="chain" id="PRO_5040393865" evidence="3">
    <location>
        <begin position="20"/>
        <end position="125"/>
    </location>
</feature>
<dbReference type="PRINTS" id="PR00947">
    <property type="entry name" value="CUTICLE"/>
</dbReference>
<dbReference type="OrthoDB" id="6510765at2759"/>